<dbReference type="PANTHER" id="PTHR30289:SF1">
    <property type="entry name" value="PEBP (PHOSPHATIDYLETHANOLAMINE-BINDING PROTEIN) FAMILY PROTEIN"/>
    <property type="match status" value="1"/>
</dbReference>
<dbReference type="PANTHER" id="PTHR30289">
    <property type="entry name" value="UNCHARACTERIZED PROTEIN YBCL-RELATED"/>
    <property type="match status" value="1"/>
</dbReference>
<dbReference type="EMBL" id="FNNZ01000003">
    <property type="protein sequence ID" value="SDW37000.1"/>
    <property type="molecule type" value="Genomic_DNA"/>
</dbReference>
<dbReference type="STRING" id="1058.SAMN05421783_103219"/>
<dbReference type="InterPro" id="IPR036610">
    <property type="entry name" value="PEBP-like_sf"/>
</dbReference>
<protein>
    <submittedName>
        <fullName evidence="1">Phospholipid-binding protein, PBP family</fullName>
    </submittedName>
</protein>
<dbReference type="CDD" id="cd00865">
    <property type="entry name" value="PEBP_bact_arch"/>
    <property type="match status" value="1"/>
</dbReference>
<reference evidence="2" key="1">
    <citation type="submission" date="2016-10" db="EMBL/GenBank/DDBJ databases">
        <authorList>
            <person name="Varghese N."/>
            <person name="Submissions S."/>
        </authorList>
    </citation>
    <scope>NUCLEOTIDE SEQUENCE [LARGE SCALE GENOMIC DNA]</scope>
    <source>
        <strain evidence="2">DSM 217</strain>
    </source>
</reference>
<keyword evidence="2" id="KW-1185">Reference proteome</keyword>
<proteinExistence type="predicted"/>
<evidence type="ECO:0000313" key="2">
    <source>
        <dbReference type="Proteomes" id="UP000198816"/>
    </source>
</evidence>
<evidence type="ECO:0000313" key="1">
    <source>
        <dbReference type="EMBL" id="SDW37000.1"/>
    </source>
</evidence>
<accession>A0A1H2SZJ9</accession>
<dbReference type="NCBIfam" id="TIGR00481">
    <property type="entry name" value="YbhB/YbcL family Raf kinase inhibitor-like protein"/>
    <property type="match status" value="1"/>
</dbReference>
<dbReference type="Pfam" id="PF01161">
    <property type="entry name" value="PBP"/>
    <property type="match status" value="1"/>
</dbReference>
<dbReference type="OrthoDB" id="9797506at2"/>
<dbReference type="SUPFAM" id="SSF49777">
    <property type="entry name" value="PEBP-like"/>
    <property type="match status" value="1"/>
</dbReference>
<sequence length="157" mass="17313">MSMVLKSDAFADGAHIPVRYTCEGEDISPPLTWESLPEGTASLVLIVDDPDAPDPAAPRMVWDHWILYNLPPEAMLAEGMTSDRLPVGTGEGINTWGRVGYGGPCPPVGCHRYFHRLYALDIRLPSELGTPTKDELLLAMEDHILGRTELVGIYEKR</sequence>
<dbReference type="AlphaFoldDB" id="A0A1H2SZJ9"/>
<dbReference type="Gene3D" id="3.90.280.10">
    <property type="entry name" value="PEBP-like"/>
    <property type="match status" value="1"/>
</dbReference>
<dbReference type="InterPro" id="IPR005247">
    <property type="entry name" value="YbhB_YbcL/LppC-like"/>
</dbReference>
<dbReference type="Proteomes" id="UP000198816">
    <property type="component" value="Unassembled WGS sequence"/>
</dbReference>
<dbReference type="InterPro" id="IPR008914">
    <property type="entry name" value="PEBP"/>
</dbReference>
<gene>
    <name evidence="1" type="ORF">SAMN05421783_103219</name>
</gene>
<organism evidence="1 2">
    <name type="scientific">Thiocapsa roseopersicina</name>
    <dbReference type="NCBI Taxonomy" id="1058"/>
    <lineage>
        <taxon>Bacteria</taxon>
        <taxon>Pseudomonadati</taxon>
        <taxon>Pseudomonadota</taxon>
        <taxon>Gammaproteobacteria</taxon>
        <taxon>Chromatiales</taxon>
        <taxon>Chromatiaceae</taxon>
        <taxon>Thiocapsa</taxon>
    </lineage>
</organism>
<dbReference type="RefSeq" id="WP_093028817.1">
    <property type="nucleotide sequence ID" value="NZ_FNNZ01000003.1"/>
</dbReference>
<name>A0A1H2SZJ9_THIRO</name>